<evidence type="ECO:0000313" key="3">
    <source>
        <dbReference type="EMBL" id="KIO01507.1"/>
    </source>
</evidence>
<evidence type="ECO:0000259" key="1">
    <source>
        <dbReference type="Pfam" id="PF20149"/>
    </source>
</evidence>
<feature type="domain" description="DUF6532" evidence="1">
    <location>
        <begin position="224"/>
        <end position="424"/>
    </location>
</feature>
<reference evidence="4" key="2">
    <citation type="submission" date="2015-01" db="EMBL/GenBank/DDBJ databases">
        <title>Evolutionary Origins and Diversification of the Mycorrhizal Mutualists.</title>
        <authorList>
            <consortium name="DOE Joint Genome Institute"/>
            <consortium name="Mycorrhizal Genomics Consortium"/>
            <person name="Kohler A."/>
            <person name="Kuo A."/>
            <person name="Nagy L.G."/>
            <person name="Floudas D."/>
            <person name="Copeland A."/>
            <person name="Barry K.W."/>
            <person name="Cichocki N."/>
            <person name="Veneault-Fourrey C."/>
            <person name="LaButti K."/>
            <person name="Lindquist E.A."/>
            <person name="Lipzen A."/>
            <person name="Lundell T."/>
            <person name="Morin E."/>
            <person name="Murat C."/>
            <person name="Riley R."/>
            <person name="Ohm R."/>
            <person name="Sun H."/>
            <person name="Tunlid A."/>
            <person name="Henrissat B."/>
            <person name="Grigoriev I.V."/>
            <person name="Hibbett D.S."/>
            <person name="Martin F."/>
        </authorList>
    </citation>
    <scope>NUCLEOTIDE SEQUENCE [LARGE SCALE GENOMIC DNA]</scope>
    <source>
        <strain evidence="2 4">Marx 270</strain>
    </source>
</reference>
<dbReference type="OrthoDB" id="2703721at2759"/>
<organism evidence="3 4">
    <name type="scientific">Pisolithus tinctorius Marx 270</name>
    <dbReference type="NCBI Taxonomy" id="870435"/>
    <lineage>
        <taxon>Eukaryota</taxon>
        <taxon>Fungi</taxon>
        <taxon>Dikarya</taxon>
        <taxon>Basidiomycota</taxon>
        <taxon>Agaricomycotina</taxon>
        <taxon>Agaricomycetes</taxon>
        <taxon>Agaricomycetidae</taxon>
        <taxon>Boletales</taxon>
        <taxon>Sclerodermatineae</taxon>
        <taxon>Pisolithaceae</taxon>
        <taxon>Pisolithus</taxon>
    </lineage>
</organism>
<gene>
    <name evidence="2" type="ORF">M404DRAFT_28540</name>
    <name evidence="3" type="ORF">M404DRAFT_28548</name>
</gene>
<dbReference type="Proteomes" id="UP000054217">
    <property type="component" value="Unassembled WGS sequence"/>
</dbReference>
<dbReference type="Pfam" id="PF20149">
    <property type="entry name" value="DUF6532"/>
    <property type="match status" value="1"/>
</dbReference>
<protein>
    <recommendedName>
        <fullName evidence="1">DUF6532 domain-containing protein</fullName>
    </recommendedName>
</protein>
<proteinExistence type="predicted"/>
<accession>A0A0C3JVP0</accession>
<dbReference type="HOGENOM" id="CLU_593278_0_0_1"/>
<reference evidence="3" key="3">
    <citation type="submission" date="2015-02" db="EMBL/GenBank/DDBJ databases">
        <title>Evolutionary Origins and Diversification of the Mycorrhizal Mutualists.</title>
        <authorList>
            <consortium name="DOE Joint Genome Institute"/>
            <consortium name="Mycorrhizal Genomics Consortium"/>
            <person name="Kohler A."/>
            <person name="Kuo A."/>
            <person name="Nagy L.G."/>
            <person name="Floudas D."/>
            <person name="Copeland A."/>
            <person name="Barry K.W."/>
            <person name="Cichocki N."/>
            <person name="Veneault-Fourrey C."/>
            <person name="LaButti K."/>
            <person name="Lindquist E.A."/>
            <person name="Lipzen A."/>
            <person name="Lundell T."/>
            <person name="Morin E."/>
            <person name="Murat C."/>
            <person name="Riley R."/>
            <person name="Ohm R."/>
            <person name="Sun H."/>
            <person name="Tunlid A."/>
            <person name="Henrissat B."/>
            <person name="Grigoriev I.V."/>
            <person name="Hibbett D.S."/>
            <person name="Martin F."/>
        </authorList>
    </citation>
    <scope>NUCLEOTIDE SEQUENCE</scope>
    <source>
        <strain evidence="3">Marx 270</strain>
    </source>
</reference>
<keyword evidence="4" id="KW-1185">Reference proteome</keyword>
<evidence type="ECO:0000313" key="4">
    <source>
        <dbReference type="Proteomes" id="UP000054217"/>
    </source>
</evidence>
<name>A0A0C3JVP0_PISTI</name>
<evidence type="ECO:0000313" key="2">
    <source>
        <dbReference type="EMBL" id="KIO01498.1"/>
    </source>
</evidence>
<dbReference type="InterPro" id="IPR045341">
    <property type="entry name" value="DUF6532"/>
</dbReference>
<reference evidence="3 4" key="1">
    <citation type="submission" date="2014-04" db="EMBL/GenBank/DDBJ databases">
        <authorList>
            <consortium name="DOE Joint Genome Institute"/>
            <person name="Kuo A."/>
            <person name="Kohler A."/>
            <person name="Costa M.D."/>
            <person name="Nagy L.G."/>
            <person name="Floudas D."/>
            <person name="Copeland A."/>
            <person name="Barry K.W."/>
            <person name="Cichocki N."/>
            <person name="Veneault-Fourrey C."/>
            <person name="LaButti K."/>
            <person name="Lindquist E.A."/>
            <person name="Lipzen A."/>
            <person name="Lundell T."/>
            <person name="Morin E."/>
            <person name="Murat C."/>
            <person name="Sun H."/>
            <person name="Tunlid A."/>
            <person name="Henrissat B."/>
            <person name="Grigoriev I.V."/>
            <person name="Hibbett D.S."/>
            <person name="Martin F."/>
            <person name="Nordberg H.P."/>
            <person name="Cantor M.N."/>
            <person name="Hua S.X."/>
        </authorList>
    </citation>
    <scope>NUCLEOTIDE SEQUENCE [LARGE SCALE GENOMIC DNA]</scope>
    <source>
        <strain evidence="3 4">Marx 270</strain>
    </source>
</reference>
<dbReference type="EMBL" id="KN831987">
    <property type="protein sequence ID" value="KIO01498.1"/>
    <property type="molecule type" value="Genomic_DNA"/>
</dbReference>
<dbReference type="EMBL" id="KN831987">
    <property type="protein sequence ID" value="KIO01507.1"/>
    <property type="molecule type" value="Genomic_DNA"/>
</dbReference>
<sequence>MDWPVFRDEGYLEVTGQGEGSHDGLDTSHHVPSELDTRTNCYNVSTINTMYHPPSTTIYHPPSVNVYHPPSNHPPSVNIYHPLSMDISYPPASLFDPSSIFTPREIEQLTENPRHPELVISTRSTQSWMPCDRVFSAHIAMAGDRPNQQGEVARGEEFDCIHIVLDRERPVQNSTRLTKHVRLPILPTDNPPAANTPTLVPINLQPTATTCIPDYVVKRFKDEAKKELRQYFMMERPIRTTADSKYIEDLAIRLAEGIFGSSGRAWLDSKKNMKTFCDNAKHMLHKVTSTFKTIARLTLKDSYNLHVPIDAPHMTQIAETWRTSVEPLLIGWDFVDEEVLLPTGQMVSGFFNCCAVSTIIHEAIFSPCRKLSSVIPPDTENLDRLIAFTVTIIRWGLTNLVRGHEAEFEADTYEPHYNNALRCIQPRRVAVSQMSVQTGVVPKSESDTLGTIIKSGFESSVPGQQSAHSDLASPSMRRTPADVLRVSIATHGGLP</sequence>
<dbReference type="AlphaFoldDB" id="A0A0C3JVP0"/>